<dbReference type="SUPFAM" id="SSF47874">
    <property type="entry name" value="Annexin"/>
    <property type="match status" value="1"/>
</dbReference>
<name>A0A821UNZ7_9BILA</name>
<keyword evidence="3" id="KW-0041">Annexin</keyword>
<dbReference type="PANTHER" id="PTHR10502:SF102">
    <property type="entry name" value="ANNEXIN B11"/>
    <property type="match status" value="1"/>
</dbReference>
<gene>
    <name evidence="4" type="ORF">UJA718_LOCUS45197</name>
</gene>
<reference evidence="4" key="1">
    <citation type="submission" date="2021-02" db="EMBL/GenBank/DDBJ databases">
        <authorList>
            <person name="Nowell W R."/>
        </authorList>
    </citation>
    <scope>NUCLEOTIDE SEQUENCE</scope>
</reference>
<dbReference type="GO" id="GO:0012506">
    <property type="term" value="C:vesicle membrane"/>
    <property type="evidence" value="ECO:0007669"/>
    <property type="project" value="TreeGrafter"/>
</dbReference>
<evidence type="ECO:0000256" key="3">
    <source>
        <dbReference type="ARBA" id="ARBA00023216"/>
    </source>
</evidence>
<keyword evidence="2" id="KW-0677">Repeat</keyword>
<evidence type="ECO:0000256" key="2">
    <source>
        <dbReference type="ARBA" id="ARBA00022737"/>
    </source>
</evidence>
<dbReference type="PROSITE" id="PS51897">
    <property type="entry name" value="ANNEXIN_2"/>
    <property type="match status" value="1"/>
</dbReference>
<evidence type="ECO:0000256" key="1">
    <source>
        <dbReference type="ARBA" id="ARBA00007831"/>
    </source>
</evidence>
<dbReference type="GO" id="GO:0001786">
    <property type="term" value="F:phosphatidylserine binding"/>
    <property type="evidence" value="ECO:0007669"/>
    <property type="project" value="TreeGrafter"/>
</dbReference>
<comment type="similarity">
    <text evidence="1">Belongs to the annexin family.</text>
</comment>
<dbReference type="GO" id="GO:0005886">
    <property type="term" value="C:plasma membrane"/>
    <property type="evidence" value="ECO:0007669"/>
    <property type="project" value="TreeGrafter"/>
</dbReference>
<dbReference type="InterPro" id="IPR018502">
    <property type="entry name" value="Annexin_repeat"/>
</dbReference>
<dbReference type="EMBL" id="CAJOBP010074276">
    <property type="protein sequence ID" value="CAF4893536.1"/>
    <property type="molecule type" value="Genomic_DNA"/>
</dbReference>
<accession>A0A821UNZ7</accession>
<protein>
    <recommendedName>
        <fullName evidence="6">Annexin</fullName>
    </recommendedName>
</protein>
<dbReference type="GO" id="GO:0005634">
    <property type="term" value="C:nucleus"/>
    <property type="evidence" value="ECO:0007669"/>
    <property type="project" value="TreeGrafter"/>
</dbReference>
<evidence type="ECO:0008006" key="6">
    <source>
        <dbReference type="Google" id="ProtNLM"/>
    </source>
</evidence>
<dbReference type="SMART" id="SM00335">
    <property type="entry name" value="ANX"/>
    <property type="match status" value="1"/>
</dbReference>
<dbReference type="PANTHER" id="PTHR10502">
    <property type="entry name" value="ANNEXIN"/>
    <property type="match status" value="1"/>
</dbReference>
<dbReference type="GO" id="GO:0005737">
    <property type="term" value="C:cytoplasm"/>
    <property type="evidence" value="ECO:0007669"/>
    <property type="project" value="TreeGrafter"/>
</dbReference>
<dbReference type="GO" id="GO:0005544">
    <property type="term" value="F:calcium-dependent phospholipid binding"/>
    <property type="evidence" value="ECO:0007669"/>
    <property type="project" value="InterPro"/>
</dbReference>
<dbReference type="Proteomes" id="UP000663873">
    <property type="component" value="Unassembled WGS sequence"/>
</dbReference>
<dbReference type="Gene3D" id="1.10.220.10">
    <property type="entry name" value="Annexin"/>
    <property type="match status" value="1"/>
</dbReference>
<sequence>IGTDEEALIEILASRSNKRLKAINENYQTLFNRALEKDIVGDTSGYLKKLLVALSQGKRPES</sequence>
<organism evidence="4 5">
    <name type="scientific">Rotaria socialis</name>
    <dbReference type="NCBI Taxonomy" id="392032"/>
    <lineage>
        <taxon>Eukaryota</taxon>
        <taxon>Metazoa</taxon>
        <taxon>Spiralia</taxon>
        <taxon>Gnathifera</taxon>
        <taxon>Rotifera</taxon>
        <taxon>Eurotatoria</taxon>
        <taxon>Bdelloidea</taxon>
        <taxon>Philodinida</taxon>
        <taxon>Philodinidae</taxon>
        <taxon>Rotaria</taxon>
    </lineage>
</organism>
<dbReference type="InterPro" id="IPR037104">
    <property type="entry name" value="Annexin_sf"/>
</dbReference>
<dbReference type="GO" id="GO:0005509">
    <property type="term" value="F:calcium ion binding"/>
    <property type="evidence" value="ECO:0007669"/>
    <property type="project" value="InterPro"/>
</dbReference>
<dbReference type="Pfam" id="PF00191">
    <property type="entry name" value="Annexin"/>
    <property type="match status" value="1"/>
</dbReference>
<feature type="non-terminal residue" evidence="4">
    <location>
        <position position="1"/>
    </location>
</feature>
<proteinExistence type="inferred from homology"/>
<dbReference type="FunFam" id="1.10.220.10:FF:000003">
    <property type="entry name" value="Annexin"/>
    <property type="match status" value="1"/>
</dbReference>
<feature type="non-terminal residue" evidence="4">
    <location>
        <position position="62"/>
    </location>
</feature>
<comment type="caution">
    <text evidence="4">The sequence shown here is derived from an EMBL/GenBank/DDBJ whole genome shotgun (WGS) entry which is preliminary data.</text>
</comment>
<keyword evidence="5" id="KW-1185">Reference proteome</keyword>
<evidence type="ECO:0000313" key="5">
    <source>
        <dbReference type="Proteomes" id="UP000663873"/>
    </source>
</evidence>
<dbReference type="AlphaFoldDB" id="A0A821UNZ7"/>
<evidence type="ECO:0000313" key="4">
    <source>
        <dbReference type="EMBL" id="CAF4893536.1"/>
    </source>
</evidence>